<dbReference type="EMBL" id="DS572700">
    <property type="protein sequence ID" value="EGY22531.1"/>
    <property type="molecule type" value="Genomic_DNA"/>
</dbReference>
<dbReference type="InterPro" id="IPR013149">
    <property type="entry name" value="ADH-like_C"/>
</dbReference>
<dbReference type="SUPFAM" id="SSF51735">
    <property type="entry name" value="NAD(P)-binding Rossmann-fold domains"/>
    <property type="match status" value="1"/>
</dbReference>
<dbReference type="Pfam" id="PF08240">
    <property type="entry name" value="ADH_N"/>
    <property type="match status" value="1"/>
</dbReference>
<dbReference type="Proteomes" id="UP000001611">
    <property type="component" value="Chromosome 3"/>
</dbReference>
<evidence type="ECO:0000313" key="9">
    <source>
        <dbReference type="EMBL" id="EGY22531.1"/>
    </source>
</evidence>
<evidence type="ECO:0000259" key="8">
    <source>
        <dbReference type="SMART" id="SM00829"/>
    </source>
</evidence>
<dbReference type="SMART" id="SM00829">
    <property type="entry name" value="PKS_ER"/>
    <property type="match status" value="1"/>
</dbReference>
<dbReference type="InParanoid" id="G2X140"/>
<evidence type="ECO:0000256" key="4">
    <source>
        <dbReference type="ARBA" id="ARBA00022833"/>
    </source>
</evidence>
<feature type="domain" description="Enoyl reductase (ER)" evidence="8">
    <location>
        <begin position="18"/>
        <end position="363"/>
    </location>
</feature>
<dbReference type="PANTHER" id="PTHR42940">
    <property type="entry name" value="ALCOHOL DEHYDROGENASE 1-RELATED"/>
    <property type="match status" value="1"/>
</dbReference>
<evidence type="ECO:0000256" key="7">
    <source>
        <dbReference type="RuleBase" id="RU361277"/>
    </source>
</evidence>
<dbReference type="HOGENOM" id="CLU_026673_20_1_1"/>
<dbReference type="Gene3D" id="3.40.50.720">
    <property type="entry name" value="NAD(P)-binding Rossmann-like Domain"/>
    <property type="match status" value="1"/>
</dbReference>
<dbReference type="RefSeq" id="XP_009652348.1">
    <property type="nucleotide sequence ID" value="XM_009654053.1"/>
</dbReference>
<evidence type="ECO:0000256" key="2">
    <source>
        <dbReference type="ARBA" id="ARBA00008072"/>
    </source>
</evidence>
<dbReference type="Pfam" id="PF00107">
    <property type="entry name" value="ADH_zinc_N"/>
    <property type="match status" value="1"/>
</dbReference>
<dbReference type="InterPro" id="IPR020843">
    <property type="entry name" value="ER"/>
</dbReference>
<dbReference type="OMA" id="IIKPHVR"/>
<dbReference type="SUPFAM" id="SSF50129">
    <property type="entry name" value="GroES-like"/>
    <property type="match status" value="1"/>
</dbReference>
<dbReference type="GO" id="GO:0004022">
    <property type="term" value="F:alcohol dehydrogenase (NAD+) activity"/>
    <property type="evidence" value="ECO:0007669"/>
    <property type="project" value="TreeGrafter"/>
</dbReference>
<dbReference type="PROSITE" id="PS00059">
    <property type="entry name" value="ADH_ZINC"/>
    <property type="match status" value="1"/>
</dbReference>
<evidence type="ECO:0000256" key="1">
    <source>
        <dbReference type="ARBA" id="ARBA00001947"/>
    </source>
</evidence>
<dbReference type="Gene3D" id="3.90.180.10">
    <property type="entry name" value="Medium-chain alcohol dehydrogenases, catalytic domain"/>
    <property type="match status" value="1"/>
</dbReference>
<keyword evidence="5" id="KW-0560">Oxidoreductase</keyword>
<name>G2X140_VERDV</name>
<sequence length="368" mass="38359">MGEWQQQRNRAVVYLEPGTTKTAVVELPIAEPGPGEVLVKLHYSGVCHTDAAFCLNSFSTVPPTAQGQIGGHEGAGEVVALGPGVTAPAVGSFVGIKFAADACLTCGTVPFPPLRCSYNCIEGGDSTCQQTQISGYTVPGTFQRFCTTPARYATPIPSGLDLASAAPLMCGGISVYTALRTAGLRVGDWVVISGAGGGLGHLGVQYAKALGARVVAVDAGVKEALCSELGADDFVDFAAFASDADLAARIKEVTGGGARIALMCSASSKSYGQCMSWLGFRGTVACLGIPDKEGALLPSIGDMVTFEHRIIATKTGNRLEAKQCLELAAQGRVKTRYTLRRMESLTNIFEDLESGKIQGRVVLDLRGD</sequence>
<dbReference type="InterPro" id="IPR002328">
    <property type="entry name" value="ADH_Zn_CS"/>
</dbReference>
<dbReference type="OrthoDB" id="1879366at2759"/>
<keyword evidence="4 7" id="KW-0862">Zinc</keyword>
<dbReference type="InterPro" id="IPR036291">
    <property type="entry name" value="NAD(P)-bd_dom_sf"/>
</dbReference>
<dbReference type="GO" id="GO:0008270">
    <property type="term" value="F:zinc ion binding"/>
    <property type="evidence" value="ECO:0007669"/>
    <property type="project" value="InterPro"/>
</dbReference>
<dbReference type="GO" id="GO:0005737">
    <property type="term" value="C:cytoplasm"/>
    <property type="evidence" value="ECO:0007669"/>
    <property type="project" value="TreeGrafter"/>
</dbReference>
<gene>
    <name evidence="9" type="ORF">VDAG_03969</name>
</gene>
<dbReference type="eggNOG" id="KOG0023">
    <property type="taxonomic scope" value="Eukaryota"/>
</dbReference>
<dbReference type="KEGG" id="vda:VDAG_03969"/>
<reference evidence="9 10" key="1">
    <citation type="submission" date="2008-03" db="EMBL/GenBank/DDBJ databases">
        <title>The Genome Sequence of Verticillium dahliae VdLs.17.</title>
        <authorList>
            <consortium name="The Broad Institute Genome Sequencing Platform"/>
            <person name="Ma L.-J.J."/>
            <person name="Klosterman S.J."/>
            <person name="Subbarao K."/>
            <person name="Dobinson K."/>
            <person name="Veronese P."/>
            <person name="Kang S."/>
            <person name="Gold S.E."/>
            <person name="Young S."/>
            <person name="Jaffe D."/>
            <person name="Gnerre S."/>
            <person name="Berlin A."/>
            <person name="Heiman D."/>
            <person name="Hepburn T."/>
            <person name="Sykes S."/>
            <person name="Alvarado L."/>
            <person name="Kodira C.D."/>
            <person name="Lander E."/>
            <person name="Galagan J."/>
            <person name="Nusbaum C."/>
            <person name="Birren B."/>
        </authorList>
    </citation>
    <scope>NUCLEOTIDE SEQUENCE [LARGE SCALE GENOMIC DNA]</scope>
    <source>
        <strain evidence="10">VdLs.17 / ATCC MYA-4575 / FGSC 10137</strain>
    </source>
</reference>
<dbReference type="GeneID" id="20705432"/>
<protein>
    <submittedName>
        <fullName evidence="9">Alcohol dehydrogenase</fullName>
    </submittedName>
</protein>
<accession>G2X140</accession>
<dbReference type="PANTHER" id="PTHR42940:SF5">
    <property type="entry name" value="ALCOHOL DEHYDROGENASE 2"/>
    <property type="match status" value="1"/>
</dbReference>
<evidence type="ECO:0000256" key="5">
    <source>
        <dbReference type="ARBA" id="ARBA00023002"/>
    </source>
</evidence>
<evidence type="ECO:0000313" key="10">
    <source>
        <dbReference type="Proteomes" id="UP000001611"/>
    </source>
</evidence>
<proteinExistence type="inferred from homology"/>
<organism evidence="9 10">
    <name type="scientific">Verticillium dahliae (strain VdLs.17 / ATCC MYA-4575 / FGSC 10137)</name>
    <name type="common">Verticillium wilt</name>
    <dbReference type="NCBI Taxonomy" id="498257"/>
    <lineage>
        <taxon>Eukaryota</taxon>
        <taxon>Fungi</taxon>
        <taxon>Dikarya</taxon>
        <taxon>Ascomycota</taxon>
        <taxon>Pezizomycotina</taxon>
        <taxon>Sordariomycetes</taxon>
        <taxon>Hypocreomycetidae</taxon>
        <taxon>Glomerellales</taxon>
        <taxon>Plectosphaerellaceae</taxon>
        <taxon>Verticillium</taxon>
    </lineage>
</organism>
<dbReference type="AlphaFoldDB" id="G2X140"/>
<keyword evidence="6" id="KW-0520">NAD</keyword>
<keyword evidence="3 7" id="KW-0479">Metal-binding</keyword>
<dbReference type="InterPro" id="IPR011032">
    <property type="entry name" value="GroES-like_sf"/>
</dbReference>
<comment type="similarity">
    <text evidence="2 7">Belongs to the zinc-containing alcohol dehydrogenase family.</text>
</comment>
<comment type="cofactor">
    <cofactor evidence="1 7">
        <name>Zn(2+)</name>
        <dbReference type="ChEBI" id="CHEBI:29105"/>
    </cofactor>
</comment>
<dbReference type="InterPro" id="IPR013154">
    <property type="entry name" value="ADH-like_N"/>
</dbReference>
<dbReference type="CDD" id="cd08297">
    <property type="entry name" value="CAD3"/>
    <property type="match status" value="1"/>
</dbReference>
<keyword evidence="10" id="KW-1185">Reference proteome</keyword>
<dbReference type="STRING" id="498257.G2X140"/>
<dbReference type="FunFam" id="3.40.50.720:FF:000039">
    <property type="entry name" value="Alcohol dehydrogenase AdhP"/>
    <property type="match status" value="1"/>
</dbReference>
<evidence type="ECO:0000256" key="3">
    <source>
        <dbReference type="ARBA" id="ARBA00022723"/>
    </source>
</evidence>
<evidence type="ECO:0000256" key="6">
    <source>
        <dbReference type="ARBA" id="ARBA00023027"/>
    </source>
</evidence>